<name>A0A4U6R996_9GAMM</name>
<evidence type="ECO:0000313" key="14">
    <source>
        <dbReference type="EMBL" id="TKV69602.1"/>
    </source>
</evidence>
<evidence type="ECO:0000256" key="4">
    <source>
        <dbReference type="ARBA" id="ARBA00020585"/>
    </source>
</evidence>
<evidence type="ECO:0000313" key="15">
    <source>
        <dbReference type="Proteomes" id="UP000308488"/>
    </source>
</evidence>
<evidence type="ECO:0000256" key="10">
    <source>
        <dbReference type="ARBA" id="ARBA00022989"/>
    </source>
</evidence>
<feature type="transmembrane region" description="Helical" evidence="12">
    <location>
        <begin position="25"/>
        <end position="46"/>
    </location>
</feature>
<keyword evidence="11 12" id="KW-0472">Membrane</keyword>
<keyword evidence="15" id="KW-1185">Reference proteome</keyword>
<keyword evidence="5" id="KW-1003">Cell membrane</keyword>
<organism evidence="14 15">
    <name type="scientific">Marinobacter panjinensis</name>
    <dbReference type="NCBI Taxonomy" id="2576384"/>
    <lineage>
        <taxon>Bacteria</taxon>
        <taxon>Pseudomonadati</taxon>
        <taxon>Pseudomonadota</taxon>
        <taxon>Gammaproteobacteria</taxon>
        <taxon>Pseudomonadales</taxon>
        <taxon>Marinobacteraceae</taxon>
        <taxon>Marinobacter</taxon>
    </lineage>
</organism>
<keyword evidence="6" id="KW-0997">Cell inner membrane</keyword>
<dbReference type="SUPFAM" id="SSF53448">
    <property type="entry name" value="Nucleotide-diphospho-sugar transferases"/>
    <property type="match status" value="1"/>
</dbReference>
<dbReference type="GO" id="GO:0005886">
    <property type="term" value="C:plasma membrane"/>
    <property type="evidence" value="ECO:0007669"/>
    <property type="project" value="UniProtKB-SubCell"/>
</dbReference>
<evidence type="ECO:0000256" key="5">
    <source>
        <dbReference type="ARBA" id="ARBA00022475"/>
    </source>
</evidence>
<evidence type="ECO:0000256" key="11">
    <source>
        <dbReference type="ARBA" id="ARBA00023136"/>
    </source>
</evidence>
<feature type="transmembrane region" description="Helical" evidence="12">
    <location>
        <begin position="379"/>
        <end position="399"/>
    </location>
</feature>
<evidence type="ECO:0000256" key="7">
    <source>
        <dbReference type="ARBA" id="ARBA00022676"/>
    </source>
</evidence>
<evidence type="ECO:0000256" key="3">
    <source>
        <dbReference type="ARBA" id="ARBA00009337"/>
    </source>
</evidence>
<evidence type="ECO:0000256" key="6">
    <source>
        <dbReference type="ARBA" id="ARBA00022519"/>
    </source>
</evidence>
<dbReference type="CDD" id="cd04191">
    <property type="entry name" value="Glucan_BSP_MdoH"/>
    <property type="match status" value="1"/>
</dbReference>
<evidence type="ECO:0000256" key="2">
    <source>
        <dbReference type="ARBA" id="ARBA00005001"/>
    </source>
</evidence>
<evidence type="ECO:0000256" key="8">
    <source>
        <dbReference type="ARBA" id="ARBA00022679"/>
    </source>
</evidence>
<dbReference type="EMBL" id="SZYH01000001">
    <property type="protein sequence ID" value="TKV69602.1"/>
    <property type="molecule type" value="Genomic_DNA"/>
</dbReference>
<dbReference type="NCBIfam" id="NF003958">
    <property type="entry name" value="PRK05454.2-1"/>
    <property type="match status" value="1"/>
</dbReference>
<accession>A0A4U6R996</accession>
<dbReference type="InterPro" id="IPR029044">
    <property type="entry name" value="Nucleotide-diphossugar_trans"/>
</dbReference>
<keyword evidence="8 14" id="KW-0808">Transferase</keyword>
<feature type="transmembrane region" description="Helical" evidence="12">
    <location>
        <begin position="58"/>
        <end position="85"/>
    </location>
</feature>
<dbReference type="Pfam" id="PF13632">
    <property type="entry name" value="Glyco_trans_2_3"/>
    <property type="match status" value="1"/>
</dbReference>
<dbReference type="InterPro" id="IPR001173">
    <property type="entry name" value="Glyco_trans_2-like"/>
</dbReference>
<evidence type="ECO:0000256" key="1">
    <source>
        <dbReference type="ARBA" id="ARBA00004429"/>
    </source>
</evidence>
<comment type="similarity">
    <text evidence="3">Belongs to the glycosyltransferase 2 family. OpgH subfamily.</text>
</comment>
<evidence type="ECO:0000256" key="9">
    <source>
        <dbReference type="ARBA" id="ARBA00022692"/>
    </source>
</evidence>
<feature type="domain" description="Glycosyltransferase 2-like" evidence="13">
    <location>
        <begin position="208"/>
        <end position="402"/>
    </location>
</feature>
<feature type="transmembrane region" description="Helical" evidence="12">
    <location>
        <begin position="433"/>
        <end position="456"/>
    </location>
</feature>
<gene>
    <name evidence="14" type="primary">mdoH</name>
    <name evidence="14" type="ORF">FDP08_03590</name>
</gene>
<dbReference type="Gene3D" id="3.90.550.10">
    <property type="entry name" value="Spore Coat Polysaccharide Biosynthesis Protein SpsA, Chain A"/>
    <property type="match status" value="1"/>
</dbReference>
<dbReference type="PANTHER" id="PTHR43867">
    <property type="entry name" value="CELLULOSE SYNTHASE CATALYTIC SUBUNIT A [UDP-FORMING]"/>
    <property type="match status" value="1"/>
</dbReference>
<dbReference type="OrthoDB" id="9775281at2"/>
<comment type="pathway">
    <text evidence="2">Glycan metabolism; osmoregulated periplasmic glucan (OPG) biosynthesis.</text>
</comment>
<dbReference type="Proteomes" id="UP000308488">
    <property type="component" value="Unassembled WGS sequence"/>
</dbReference>
<dbReference type="InterPro" id="IPR050321">
    <property type="entry name" value="Glycosyltr_2/OpgH_subfam"/>
</dbReference>
<protein>
    <recommendedName>
        <fullName evidence="4">Glucans biosynthesis glucosyltransferase H</fullName>
    </recommendedName>
</protein>
<evidence type="ECO:0000256" key="12">
    <source>
        <dbReference type="SAM" id="Phobius"/>
    </source>
</evidence>
<dbReference type="PANTHER" id="PTHR43867:SF5">
    <property type="entry name" value="GLUCANS BIOSYNTHESIS GLUCOSYLTRANSFERASE H"/>
    <property type="match status" value="1"/>
</dbReference>
<sequence length="708" mass="80179">MDDAADTLARRRSGGWRRVATIRRFLMTVFVVGQTLVACYFLLWVLPYHGGTLVELGLLVLFALLYMWIAVGFWTAVLGFVLRLVGGDRYSLLKRYEGEALEATPLARTAIIMPVYHEPVYWTLSGLKAVYRDLERSGHLDQFEFHILSDSRDPNVWLEEQATWYRLCQELGAEGRLFYRRRRVNLNFKSGNVADFLRRWGRRYRYMVVLDADSLLSADTIVRMVQLMEREPNVGILQTAPSLINGESLFARVQQFSNRLYSALFATGLAAIQMGDAAFWGHNAIIRIKPFMAHCGLRKLRGFGLFRGPIMSHDFVEAAYMGRAGYEVWLEPGLSNSFEESPPTLSDELSRDNRWSRGNLQHLWILLFGRRLRLAHRMALLNGVMAYMASPLWLGFLILTTVEAVQMTVASIDYFPEGHQGLFPLWPEWRPEWALGLALSTLSLLFIPKFLAILDAVIHGTSRQFGGVVRLFVSVLVEIVVSVLLAPVRMIAHSQYVLGALLNVSLTWAGQNRTQETSWREALVTQFPGMLVAAGWSAFAWSLDPMFFLWSLPVAIPLLLAAPTSVLLSKVSAGQALRKLGMLVIPEERESVQVLDDARAARSDSRNASMLTAVEEAVVRPRLNRLHQALARDVRLAKREELLVPLVEHCGTAGPDSLSRSELSQLFRDRQSLAELHERAWQAPIDSFWGRRIAILSRKGRKRRTRSA</sequence>
<feature type="transmembrane region" description="Helical" evidence="12">
    <location>
        <begin position="547"/>
        <end position="569"/>
    </location>
</feature>
<keyword evidence="7" id="KW-0328">Glycosyltransferase</keyword>
<keyword evidence="10 12" id="KW-1133">Transmembrane helix</keyword>
<feature type="transmembrane region" description="Helical" evidence="12">
    <location>
        <begin position="468"/>
        <end position="488"/>
    </location>
</feature>
<proteinExistence type="inferred from homology"/>
<reference evidence="14 15" key="1">
    <citation type="submission" date="2019-05" db="EMBL/GenBank/DDBJ databases">
        <title>Marinobacter panjinensis sp. nov., a moderately halophilic bacterium isolated from sea tidal flat environment.</title>
        <authorList>
            <person name="Yang W."/>
            <person name="An M."/>
            <person name="He W."/>
            <person name="Luo X."/>
            <person name="Zhu L."/>
            <person name="Chen G."/>
            <person name="Zhang Y."/>
            <person name="Wang Y."/>
        </authorList>
    </citation>
    <scope>NUCLEOTIDE SEQUENCE [LARGE SCALE GENOMIC DNA]</scope>
    <source>
        <strain evidence="14 15">PJ-16</strain>
    </source>
</reference>
<dbReference type="AlphaFoldDB" id="A0A4U6R996"/>
<dbReference type="GO" id="GO:0016758">
    <property type="term" value="F:hexosyltransferase activity"/>
    <property type="evidence" value="ECO:0007669"/>
    <property type="project" value="TreeGrafter"/>
</dbReference>
<dbReference type="NCBIfam" id="NF003962">
    <property type="entry name" value="PRK05454.2-5"/>
    <property type="match status" value="1"/>
</dbReference>
<comment type="subcellular location">
    <subcellularLocation>
        <location evidence="1">Cell inner membrane</location>
        <topology evidence="1">Multi-pass membrane protein</topology>
    </subcellularLocation>
</comment>
<evidence type="ECO:0000259" key="13">
    <source>
        <dbReference type="Pfam" id="PF13632"/>
    </source>
</evidence>
<keyword evidence="9 12" id="KW-0812">Transmembrane</keyword>
<comment type="caution">
    <text evidence="14">The sequence shown here is derived from an EMBL/GenBank/DDBJ whole genome shotgun (WGS) entry which is preliminary data.</text>
</comment>